<keyword evidence="6" id="KW-1185">Reference proteome</keyword>
<evidence type="ECO:0000313" key="6">
    <source>
        <dbReference type="Proteomes" id="UP000051580"/>
    </source>
</evidence>
<dbReference type="PATRIC" id="fig|1423753.3.peg.850"/>
<dbReference type="PROSITE" id="PS00041">
    <property type="entry name" value="HTH_ARAC_FAMILY_1"/>
    <property type="match status" value="1"/>
</dbReference>
<dbReference type="PANTHER" id="PTHR43280:SF28">
    <property type="entry name" value="HTH-TYPE TRANSCRIPTIONAL ACTIVATOR RHAS"/>
    <property type="match status" value="1"/>
</dbReference>
<evidence type="ECO:0000259" key="4">
    <source>
        <dbReference type="PROSITE" id="PS01124"/>
    </source>
</evidence>
<dbReference type="PROSITE" id="PS01124">
    <property type="entry name" value="HTH_ARAC_FAMILY_2"/>
    <property type="match status" value="1"/>
</dbReference>
<dbReference type="SMART" id="SM00342">
    <property type="entry name" value="HTH_ARAC"/>
    <property type="match status" value="1"/>
</dbReference>
<evidence type="ECO:0000256" key="1">
    <source>
        <dbReference type="ARBA" id="ARBA00023015"/>
    </source>
</evidence>
<dbReference type="Pfam" id="PF12833">
    <property type="entry name" value="HTH_18"/>
    <property type="match status" value="1"/>
</dbReference>
<evidence type="ECO:0000313" key="5">
    <source>
        <dbReference type="EMBL" id="KRL93631.1"/>
    </source>
</evidence>
<dbReference type="PRINTS" id="PR00032">
    <property type="entry name" value="HTHARAC"/>
</dbReference>
<evidence type="ECO:0000256" key="3">
    <source>
        <dbReference type="ARBA" id="ARBA00023163"/>
    </source>
</evidence>
<accession>A0A0R1UJY0</accession>
<dbReference type="Proteomes" id="UP000051580">
    <property type="component" value="Unassembled WGS sequence"/>
</dbReference>
<dbReference type="AlphaFoldDB" id="A0A0R1UJY0"/>
<dbReference type="PANTHER" id="PTHR43280">
    <property type="entry name" value="ARAC-FAMILY TRANSCRIPTIONAL REGULATOR"/>
    <property type="match status" value="1"/>
</dbReference>
<dbReference type="InterPro" id="IPR018060">
    <property type="entry name" value="HTH_AraC"/>
</dbReference>
<gene>
    <name evidence="5" type="ORF">FD28_GL000812</name>
</gene>
<dbReference type="InterPro" id="IPR018062">
    <property type="entry name" value="HTH_AraC-typ_CS"/>
</dbReference>
<dbReference type="GO" id="GO:0003700">
    <property type="term" value="F:DNA-binding transcription factor activity"/>
    <property type="evidence" value="ECO:0007669"/>
    <property type="project" value="InterPro"/>
</dbReference>
<keyword evidence="1" id="KW-0805">Transcription regulation</keyword>
<name>A0A0R1UJY0_9LACO</name>
<organism evidence="5 6">
    <name type="scientific">Levilactobacillus hammesii DSM 16381</name>
    <dbReference type="NCBI Taxonomy" id="1423753"/>
    <lineage>
        <taxon>Bacteria</taxon>
        <taxon>Bacillati</taxon>
        <taxon>Bacillota</taxon>
        <taxon>Bacilli</taxon>
        <taxon>Lactobacillales</taxon>
        <taxon>Lactobacillaceae</taxon>
        <taxon>Levilactobacillus</taxon>
    </lineage>
</organism>
<dbReference type="SUPFAM" id="SSF46689">
    <property type="entry name" value="Homeodomain-like"/>
    <property type="match status" value="2"/>
</dbReference>
<comment type="caution">
    <text evidence="5">The sequence shown here is derived from an EMBL/GenBank/DDBJ whole genome shotgun (WGS) entry which is preliminary data.</text>
</comment>
<dbReference type="STRING" id="1423753.FD28_GL000812"/>
<dbReference type="OrthoDB" id="62429at2"/>
<dbReference type="EMBL" id="AZFS01000061">
    <property type="protein sequence ID" value="KRL93631.1"/>
    <property type="molecule type" value="Genomic_DNA"/>
</dbReference>
<dbReference type="InterPro" id="IPR009057">
    <property type="entry name" value="Homeodomain-like_sf"/>
</dbReference>
<protein>
    <submittedName>
        <fullName evidence="5">AraC family transcriptional regulator</fullName>
    </submittedName>
</protein>
<keyword evidence="2" id="KW-0238">DNA-binding</keyword>
<dbReference type="Gene3D" id="1.10.10.60">
    <property type="entry name" value="Homeodomain-like"/>
    <property type="match status" value="2"/>
</dbReference>
<dbReference type="InterPro" id="IPR020449">
    <property type="entry name" value="Tscrpt_reg_AraC-type_HTH"/>
</dbReference>
<sequence length="376" mass="42403">MLTFGEINFQIAGGTRMNLADTENVMVDLARISGVSMRLCDAQLATVSLSGDDAPLPVFRELPTTRHRIERAITTQGDFLAVGIFSEEHLQGYLIAGPCESESGSLARIMVTCLIESEAQVTIHDDHLKVAPLQVDLAATDSDNDDLIARRYANQNRLMAAITQGDVERLPQMIAAATTTIGIEDFFSRVPNRRLRSAKNILYVFNTMCRIAAERGNISPVVLDRISTHYAIEIEQLTSLQRHQQLTVEMATQYCAIVAARRNNHYSRKVNQALQFIYRHYQEDLSLADVAAAAQAAPTYLSRRFKQETTETVFTYINRYRITMAQQYLRHRPESVTDVAFHVGFNNVTYFNRLFKRYTGITPLAYLRGSEPAVRE</sequence>
<evidence type="ECO:0000256" key="2">
    <source>
        <dbReference type="ARBA" id="ARBA00023125"/>
    </source>
</evidence>
<reference evidence="5 6" key="1">
    <citation type="journal article" date="2015" name="Genome Announc.">
        <title>Expanding the biotechnology potential of lactobacilli through comparative genomics of 213 strains and associated genera.</title>
        <authorList>
            <person name="Sun Z."/>
            <person name="Harris H.M."/>
            <person name="McCann A."/>
            <person name="Guo C."/>
            <person name="Argimon S."/>
            <person name="Zhang W."/>
            <person name="Yang X."/>
            <person name="Jeffery I.B."/>
            <person name="Cooney J.C."/>
            <person name="Kagawa T.F."/>
            <person name="Liu W."/>
            <person name="Song Y."/>
            <person name="Salvetti E."/>
            <person name="Wrobel A."/>
            <person name="Rasinkangas P."/>
            <person name="Parkhill J."/>
            <person name="Rea M.C."/>
            <person name="O'Sullivan O."/>
            <person name="Ritari J."/>
            <person name="Douillard F.P."/>
            <person name="Paul Ross R."/>
            <person name="Yang R."/>
            <person name="Briner A.E."/>
            <person name="Felis G.E."/>
            <person name="de Vos W.M."/>
            <person name="Barrangou R."/>
            <person name="Klaenhammer T.R."/>
            <person name="Caufield P.W."/>
            <person name="Cui Y."/>
            <person name="Zhang H."/>
            <person name="O'Toole P.W."/>
        </authorList>
    </citation>
    <scope>NUCLEOTIDE SEQUENCE [LARGE SCALE GENOMIC DNA]</scope>
    <source>
        <strain evidence="5 6">DSM 16381</strain>
    </source>
</reference>
<dbReference type="GO" id="GO:0043565">
    <property type="term" value="F:sequence-specific DNA binding"/>
    <property type="evidence" value="ECO:0007669"/>
    <property type="project" value="InterPro"/>
</dbReference>
<feature type="domain" description="HTH araC/xylS-type" evidence="4">
    <location>
        <begin position="271"/>
        <end position="369"/>
    </location>
</feature>
<keyword evidence="3" id="KW-0804">Transcription</keyword>
<proteinExistence type="predicted"/>